<proteinExistence type="predicted"/>
<reference evidence="1" key="1">
    <citation type="submission" date="2023-06" db="EMBL/GenBank/DDBJ databases">
        <authorList>
            <person name="Kurt Z."/>
        </authorList>
    </citation>
    <scope>NUCLEOTIDE SEQUENCE</scope>
</reference>
<comment type="caution">
    <text evidence="1">The sequence shown here is derived from an EMBL/GenBank/DDBJ whole genome shotgun (WGS) entry which is preliminary data.</text>
</comment>
<evidence type="ECO:0000313" key="1">
    <source>
        <dbReference type="EMBL" id="CAI9938016.1"/>
    </source>
</evidence>
<gene>
    <name evidence="2" type="ORF">HINF_LOCUS24427</name>
    <name evidence="1" type="ORF">HINF_LOCUS25661</name>
</gene>
<dbReference type="EMBL" id="CAXDID020000071">
    <property type="protein sequence ID" value="CAL6014766.1"/>
    <property type="molecule type" value="Genomic_DNA"/>
</dbReference>
<evidence type="ECO:0000313" key="2">
    <source>
        <dbReference type="EMBL" id="CAL6014766.1"/>
    </source>
</evidence>
<keyword evidence="3" id="KW-1185">Reference proteome</keyword>
<name>A0AA86PGU1_9EUKA</name>
<dbReference type="Proteomes" id="UP001642409">
    <property type="component" value="Unassembled WGS sequence"/>
</dbReference>
<sequence length="373" mass="43290">MMKIILDYYQLENYIEIGYYKGKFHCWNVANSQIYDVLQQYSKFNITKLVMNGKPLKKCDYRLMRLKISNMHDVKNQIIICTQLQYTIQTNFAVMLKLYRFVHCLHKITLVNNKKLIITIAKLRGAHSSSSWSSSPQTQLLKFGWCSIAEKSSIGFPIKFRSCNLVSPLSGSMFDMLLKLRLSVYKFFKFCIPSMFYISLQNMVSYFKYVSYLIWSKFCNLFTKTSCSSDLKFQIPSILSNSHSVTSIYLMLTDQLKFTFLRQLCPDSARSGTRALLIRFLQQIEGSGKLFWSGLLFGAYFIQLVQCRFEGIRVAVNVVKTDVSVVINVLKTLELVFQLFRNILEPYPVCRDTRGILSNHARVVGFALLFNFI</sequence>
<dbReference type="AlphaFoldDB" id="A0AA86PGU1"/>
<protein>
    <submittedName>
        <fullName evidence="2">Hypothetical_protein</fullName>
    </submittedName>
</protein>
<evidence type="ECO:0000313" key="3">
    <source>
        <dbReference type="Proteomes" id="UP001642409"/>
    </source>
</evidence>
<dbReference type="EMBL" id="CATOUU010000653">
    <property type="protein sequence ID" value="CAI9938016.1"/>
    <property type="molecule type" value="Genomic_DNA"/>
</dbReference>
<organism evidence="1">
    <name type="scientific">Hexamita inflata</name>
    <dbReference type="NCBI Taxonomy" id="28002"/>
    <lineage>
        <taxon>Eukaryota</taxon>
        <taxon>Metamonada</taxon>
        <taxon>Diplomonadida</taxon>
        <taxon>Hexamitidae</taxon>
        <taxon>Hexamitinae</taxon>
        <taxon>Hexamita</taxon>
    </lineage>
</organism>
<accession>A0AA86PGU1</accession>
<reference evidence="2 3" key="2">
    <citation type="submission" date="2024-07" db="EMBL/GenBank/DDBJ databases">
        <authorList>
            <person name="Akdeniz Z."/>
        </authorList>
    </citation>
    <scope>NUCLEOTIDE SEQUENCE [LARGE SCALE GENOMIC DNA]</scope>
</reference>